<dbReference type="InterPro" id="IPR029016">
    <property type="entry name" value="GAF-like_dom_sf"/>
</dbReference>
<dbReference type="Proteomes" id="UP000271031">
    <property type="component" value="Unassembled WGS sequence"/>
</dbReference>
<dbReference type="AlphaFoldDB" id="A0A3M8DH09"/>
<evidence type="ECO:0000256" key="3">
    <source>
        <dbReference type="ARBA" id="ARBA00012438"/>
    </source>
</evidence>
<dbReference type="Gene3D" id="1.10.1760.20">
    <property type="match status" value="1"/>
</dbReference>
<evidence type="ECO:0000256" key="5">
    <source>
        <dbReference type="ARBA" id="ARBA00022553"/>
    </source>
</evidence>
<dbReference type="InterPro" id="IPR050640">
    <property type="entry name" value="Bact_2-comp_sensor_kinase"/>
</dbReference>
<dbReference type="PROSITE" id="PS50109">
    <property type="entry name" value="HIS_KIN"/>
    <property type="match status" value="1"/>
</dbReference>
<keyword evidence="4" id="KW-1003">Cell membrane</keyword>
<evidence type="ECO:0000256" key="4">
    <source>
        <dbReference type="ARBA" id="ARBA00022475"/>
    </source>
</evidence>
<feature type="transmembrane region" description="Helical" evidence="14">
    <location>
        <begin position="76"/>
        <end position="99"/>
    </location>
</feature>
<comment type="caution">
    <text evidence="16">The sequence shown here is derived from an EMBL/GenBank/DDBJ whole genome shotgun (WGS) entry which is preliminary data.</text>
</comment>
<keyword evidence="11 14" id="KW-1133">Transmembrane helix</keyword>
<feature type="domain" description="Histidine kinase" evidence="15">
    <location>
        <begin position="462"/>
        <end position="566"/>
    </location>
</feature>
<dbReference type="PANTHER" id="PTHR34220">
    <property type="entry name" value="SENSOR HISTIDINE KINASE YPDA"/>
    <property type="match status" value="1"/>
</dbReference>
<keyword evidence="5" id="KW-0597">Phosphoprotein</keyword>
<organism evidence="16 17">
    <name type="scientific">Brevibacillus fluminis</name>
    <dbReference type="NCBI Taxonomy" id="511487"/>
    <lineage>
        <taxon>Bacteria</taxon>
        <taxon>Bacillati</taxon>
        <taxon>Bacillota</taxon>
        <taxon>Bacilli</taxon>
        <taxon>Bacillales</taxon>
        <taxon>Paenibacillaceae</taxon>
        <taxon>Brevibacillus</taxon>
    </lineage>
</organism>
<keyword evidence="13 14" id="KW-0472">Membrane</keyword>
<feature type="transmembrane region" description="Helical" evidence="14">
    <location>
        <begin position="105"/>
        <end position="128"/>
    </location>
</feature>
<comment type="subcellular location">
    <subcellularLocation>
        <location evidence="2">Cell membrane</location>
        <topology evidence="2">Multi-pass membrane protein</topology>
    </subcellularLocation>
</comment>
<dbReference type="InterPro" id="IPR036890">
    <property type="entry name" value="HATPase_C_sf"/>
</dbReference>
<reference evidence="16 17" key="1">
    <citation type="submission" date="2018-10" db="EMBL/GenBank/DDBJ databases">
        <title>Phylogenomics of Brevibacillus.</title>
        <authorList>
            <person name="Dunlap C."/>
        </authorList>
    </citation>
    <scope>NUCLEOTIDE SEQUENCE [LARGE SCALE GENOMIC DNA]</scope>
    <source>
        <strain evidence="16 17">JCM 15716</strain>
    </source>
</reference>
<accession>A0A3M8DH09</accession>
<evidence type="ECO:0000256" key="12">
    <source>
        <dbReference type="ARBA" id="ARBA00023012"/>
    </source>
</evidence>
<dbReference type="GO" id="GO:0000155">
    <property type="term" value="F:phosphorelay sensor kinase activity"/>
    <property type="evidence" value="ECO:0007669"/>
    <property type="project" value="InterPro"/>
</dbReference>
<dbReference type="EC" id="2.7.13.3" evidence="3"/>
<evidence type="ECO:0000256" key="10">
    <source>
        <dbReference type="ARBA" id="ARBA00022840"/>
    </source>
</evidence>
<evidence type="ECO:0000256" key="1">
    <source>
        <dbReference type="ARBA" id="ARBA00000085"/>
    </source>
</evidence>
<sequence length="576" mass="62924">MEPLFHPLTISLAERAALLVVAALLLTRVKAFRSILHHRATLKEKLIMVLIFSGISIYGTYLGIPYQDAIANSRVIGTVMSGLLAGPWVGAFTGVIAGIHRYSLGGFTALSCAVSTVTEGVLAGLVYHALRKKRDVTWQAALVVGFIAEWMQMGIILLFSRPFDQALDLVKTISIPMSLVNSLGIAIFMIIVGLVRTEEDRIGALQAQRTLRVADRTLSFLREGLTTEAAGSVAEEILRTTNVAAVAICDTKKVLAHVGIGSSHHLPGREIITNATREVLEKQEVKIAQTKEEIGCTEKNCTLRSAIIVPLLTKRGAVGVLKLYQDRTRKLSAVDLELVRGLGALISTQLQIAELEKQSRLLATAEIKALHAQINPHFLFNALNTIVSFIRFRPEKARELLIYLSDYFRRNLHDSGGFVTLAQEIEHIEAYVAIERARFDEKLKVHVEIESGVEQTIVPGLVLQPLVENAIKHGLLPKREGGSVSIRARRVQNSLELTVADDGIGMERDPFAPLTQTRERADRLSGIGLANVKGRLHSIYGPPYGIAIQSEKGNGTICTITLPLGGESVAQSVYRG</sequence>
<evidence type="ECO:0000259" key="15">
    <source>
        <dbReference type="PROSITE" id="PS50109"/>
    </source>
</evidence>
<dbReference type="InterPro" id="IPR010559">
    <property type="entry name" value="Sig_transdc_His_kin_internal"/>
</dbReference>
<comment type="catalytic activity">
    <reaction evidence="1">
        <text>ATP + protein L-histidine = ADP + protein N-phospho-L-histidine.</text>
        <dbReference type="EC" id="2.7.13.3"/>
    </reaction>
</comment>
<evidence type="ECO:0000256" key="9">
    <source>
        <dbReference type="ARBA" id="ARBA00022777"/>
    </source>
</evidence>
<dbReference type="GO" id="GO:0005886">
    <property type="term" value="C:plasma membrane"/>
    <property type="evidence" value="ECO:0007669"/>
    <property type="project" value="UniProtKB-SubCell"/>
</dbReference>
<dbReference type="GO" id="GO:0071555">
    <property type="term" value="P:cell wall organization"/>
    <property type="evidence" value="ECO:0007669"/>
    <property type="project" value="InterPro"/>
</dbReference>
<dbReference type="Pfam" id="PF13492">
    <property type="entry name" value="GAF_3"/>
    <property type="match status" value="1"/>
</dbReference>
<dbReference type="SUPFAM" id="SSF55874">
    <property type="entry name" value="ATPase domain of HSP90 chaperone/DNA topoisomerase II/histidine kinase"/>
    <property type="match status" value="1"/>
</dbReference>
<name>A0A3M8DH09_9BACL</name>
<keyword evidence="7 14" id="KW-0812">Transmembrane</keyword>
<dbReference type="Pfam" id="PF07694">
    <property type="entry name" value="5TM-5TMR_LYT"/>
    <property type="match status" value="1"/>
</dbReference>
<keyword evidence="12" id="KW-0902">Two-component regulatory system</keyword>
<dbReference type="OrthoDB" id="9776552at2"/>
<evidence type="ECO:0000256" key="7">
    <source>
        <dbReference type="ARBA" id="ARBA00022692"/>
    </source>
</evidence>
<evidence type="ECO:0000256" key="6">
    <source>
        <dbReference type="ARBA" id="ARBA00022679"/>
    </source>
</evidence>
<feature type="transmembrane region" description="Helical" evidence="14">
    <location>
        <begin position="47"/>
        <end position="64"/>
    </location>
</feature>
<evidence type="ECO:0000256" key="14">
    <source>
        <dbReference type="SAM" id="Phobius"/>
    </source>
</evidence>
<keyword evidence="17" id="KW-1185">Reference proteome</keyword>
<dbReference type="RefSeq" id="WP_122919080.1">
    <property type="nucleotide sequence ID" value="NZ_RHHQ01000012.1"/>
</dbReference>
<dbReference type="PRINTS" id="PR00344">
    <property type="entry name" value="BCTRLSENSOR"/>
</dbReference>
<evidence type="ECO:0000313" key="16">
    <source>
        <dbReference type="EMBL" id="RNB87382.1"/>
    </source>
</evidence>
<dbReference type="Pfam" id="PF06580">
    <property type="entry name" value="His_kinase"/>
    <property type="match status" value="1"/>
</dbReference>
<keyword evidence="10" id="KW-0067">ATP-binding</keyword>
<dbReference type="InterPro" id="IPR004358">
    <property type="entry name" value="Sig_transdc_His_kin-like_C"/>
</dbReference>
<keyword evidence="9 16" id="KW-0418">Kinase</keyword>
<keyword evidence="6" id="KW-0808">Transferase</keyword>
<dbReference type="SUPFAM" id="SSF55781">
    <property type="entry name" value="GAF domain-like"/>
    <property type="match status" value="1"/>
</dbReference>
<dbReference type="GO" id="GO:0005524">
    <property type="term" value="F:ATP binding"/>
    <property type="evidence" value="ECO:0007669"/>
    <property type="project" value="UniProtKB-KW"/>
</dbReference>
<protein>
    <recommendedName>
        <fullName evidence="3">histidine kinase</fullName>
        <ecNumber evidence="3">2.7.13.3</ecNumber>
    </recommendedName>
</protein>
<gene>
    <name evidence="16" type="ORF">EDM56_17120</name>
</gene>
<dbReference type="Gene3D" id="3.30.450.40">
    <property type="match status" value="1"/>
</dbReference>
<dbReference type="InterPro" id="IPR003018">
    <property type="entry name" value="GAF"/>
</dbReference>
<dbReference type="Pfam" id="PF02518">
    <property type="entry name" value="HATPase_c"/>
    <property type="match status" value="1"/>
</dbReference>
<evidence type="ECO:0000256" key="2">
    <source>
        <dbReference type="ARBA" id="ARBA00004651"/>
    </source>
</evidence>
<feature type="transmembrane region" description="Helical" evidence="14">
    <location>
        <begin position="140"/>
        <end position="161"/>
    </location>
</feature>
<evidence type="ECO:0000256" key="13">
    <source>
        <dbReference type="ARBA" id="ARBA00023136"/>
    </source>
</evidence>
<proteinExistence type="predicted"/>
<dbReference type="SMART" id="SM00065">
    <property type="entry name" value="GAF"/>
    <property type="match status" value="1"/>
</dbReference>
<dbReference type="EMBL" id="RHHQ01000012">
    <property type="protein sequence ID" value="RNB87382.1"/>
    <property type="molecule type" value="Genomic_DNA"/>
</dbReference>
<dbReference type="SMART" id="SM00387">
    <property type="entry name" value="HATPase_c"/>
    <property type="match status" value="1"/>
</dbReference>
<feature type="transmembrane region" description="Helical" evidence="14">
    <location>
        <begin position="173"/>
        <end position="195"/>
    </location>
</feature>
<dbReference type="PANTHER" id="PTHR34220:SF7">
    <property type="entry name" value="SENSOR HISTIDINE KINASE YPDA"/>
    <property type="match status" value="1"/>
</dbReference>
<dbReference type="InterPro" id="IPR005467">
    <property type="entry name" value="His_kinase_dom"/>
</dbReference>
<dbReference type="Gene3D" id="3.30.565.10">
    <property type="entry name" value="Histidine kinase-like ATPase, C-terminal domain"/>
    <property type="match status" value="1"/>
</dbReference>
<evidence type="ECO:0000256" key="8">
    <source>
        <dbReference type="ARBA" id="ARBA00022741"/>
    </source>
</evidence>
<evidence type="ECO:0000313" key="17">
    <source>
        <dbReference type="Proteomes" id="UP000271031"/>
    </source>
</evidence>
<dbReference type="InterPro" id="IPR011620">
    <property type="entry name" value="Sig_transdc_His_kinase_LytS_TM"/>
</dbReference>
<dbReference type="InterPro" id="IPR003594">
    <property type="entry name" value="HATPase_dom"/>
</dbReference>
<keyword evidence="8" id="KW-0547">Nucleotide-binding</keyword>
<evidence type="ECO:0000256" key="11">
    <source>
        <dbReference type="ARBA" id="ARBA00022989"/>
    </source>
</evidence>